<proteinExistence type="predicted"/>
<evidence type="ECO:0000313" key="2">
    <source>
        <dbReference type="Proteomes" id="UP000826793"/>
    </source>
</evidence>
<dbReference type="EMBL" id="DWXG01000063">
    <property type="protein sequence ID" value="HJB98509.1"/>
    <property type="molecule type" value="Genomic_DNA"/>
</dbReference>
<dbReference type="AlphaFoldDB" id="A0A9D2MW34"/>
<gene>
    <name evidence="1" type="ORF">H9710_08020</name>
</gene>
<organism evidence="1 2">
    <name type="scientific">Candidatus Acutalibacter pullicola</name>
    <dbReference type="NCBI Taxonomy" id="2838417"/>
    <lineage>
        <taxon>Bacteria</taxon>
        <taxon>Bacillati</taxon>
        <taxon>Bacillota</taxon>
        <taxon>Clostridia</taxon>
        <taxon>Eubacteriales</taxon>
        <taxon>Acutalibacteraceae</taxon>
        <taxon>Acutalibacter</taxon>
    </lineage>
</organism>
<reference evidence="1" key="1">
    <citation type="journal article" date="2021" name="PeerJ">
        <title>Extensive microbial diversity within the chicken gut microbiome revealed by metagenomics and culture.</title>
        <authorList>
            <person name="Gilroy R."/>
            <person name="Ravi A."/>
            <person name="Getino M."/>
            <person name="Pursley I."/>
            <person name="Horton D.L."/>
            <person name="Alikhan N.F."/>
            <person name="Baker D."/>
            <person name="Gharbi K."/>
            <person name="Hall N."/>
            <person name="Watson M."/>
            <person name="Adriaenssens E.M."/>
            <person name="Foster-Nyarko E."/>
            <person name="Jarju S."/>
            <person name="Secka A."/>
            <person name="Antonio M."/>
            <person name="Oren A."/>
            <person name="Chaudhuri R.R."/>
            <person name="La Ragione R."/>
            <person name="Hildebrand F."/>
            <person name="Pallen M.J."/>
        </authorList>
    </citation>
    <scope>NUCLEOTIDE SEQUENCE</scope>
    <source>
        <strain evidence="1">CHK185-1770</strain>
    </source>
</reference>
<protein>
    <submittedName>
        <fullName evidence="1">Uncharacterized protein</fullName>
    </submittedName>
</protein>
<accession>A0A9D2MW34</accession>
<evidence type="ECO:0000313" key="1">
    <source>
        <dbReference type="EMBL" id="HJB98509.1"/>
    </source>
</evidence>
<dbReference type="Proteomes" id="UP000826793">
    <property type="component" value="Unassembled WGS sequence"/>
</dbReference>
<reference evidence="1" key="2">
    <citation type="submission" date="2021-04" db="EMBL/GenBank/DDBJ databases">
        <authorList>
            <person name="Gilroy R."/>
        </authorList>
    </citation>
    <scope>NUCLEOTIDE SEQUENCE</scope>
    <source>
        <strain evidence="1">CHK185-1770</strain>
    </source>
</reference>
<comment type="caution">
    <text evidence="1">The sequence shown here is derived from an EMBL/GenBank/DDBJ whole genome shotgun (WGS) entry which is preliminary data.</text>
</comment>
<sequence length="363" mass="41792">MEKALYIVNSVYHLLTAVNLRLQTPGEAADLLVTDVTPGLLEGIPRLRETGLFARVIPARVGEWAQRFPMNREQEAAQCFAQRESLLRWALGEELDSSYSRVFFPNFDWLSRLLACRYYQAPCPFYWMEDGFSSYVIDFARPDRAAVNRHPEGGKLREKTEAALLYEPRLAMRGDRLRNMPLPKLSREDGRLREALNFVFSYQPPSFLPEFLFLEQSFRAEHIQGNDLELMEFCQQAVGASRFGVKPHPRNQDHLAQERGLTRKLDLAAPWELFLLNEPPGRCTVVTVCSNGALSSRLCLGLDENTLLLYKLYTGKVLWKENHILARYLETYRRQFAGRNTFVPKTLYELRSMLQVLGGTYGN</sequence>
<name>A0A9D2MW34_9FIRM</name>